<keyword evidence="3 8" id="KW-0560">Oxidoreductase</keyword>
<accession>A0ABV7BPU7</accession>
<dbReference type="EC" id="1.3.8.-" evidence="8"/>
<dbReference type="Pfam" id="PF02771">
    <property type="entry name" value="Acyl-CoA_dh_N"/>
    <property type="match status" value="1"/>
</dbReference>
<feature type="domain" description="Acyl-CoA dehydrogenase/oxidase C-terminal" evidence="4">
    <location>
        <begin position="271"/>
        <end position="422"/>
    </location>
</feature>
<evidence type="ECO:0000256" key="1">
    <source>
        <dbReference type="ARBA" id="ARBA00001974"/>
    </source>
</evidence>
<protein>
    <submittedName>
        <fullName evidence="8">Acyl-CoA dehydrogenase</fullName>
        <ecNumber evidence="8">1.3.8.-</ecNumber>
    </submittedName>
</protein>
<dbReference type="InterPro" id="IPR009075">
    <property type="entry name" value="AcylCo_DH/oxidase_C"/>
</dbReference>
<evidence type="ECO:0000313" key="8">
    <source>
        <dbReference type="EMBL" id="MFC2998548.1"/>
    </source>
</evidence>
<feature type="domain" description="Acetyl-CoA dehydrogenase-like C-terminal" evidence="7">
    <location>
        <begin position="445"/>
        <end position="533"/>
    </location>
</feature>
<dbReference type="Pfam" id="PF12806">
    <property type="entry name" value="Acyl-CoA_dh_C"/>
    <property type="match status" value="1"/>
</dbReference>
<sequence length="540" mass="56802">MSVTDDLVLGLTRVIDLPSLTEAAGARLDAADIAALVEEAARFTGEKMAPGWQQADRHGARYANGTVTVPPHYSQLMRDWIESGWQGIAAPAEHGGQALPHALWIAVTELASAADMAFFLGPVLTAGAIDLLVGHATPDQAARWLPNLVSGTWTGTMCLTEPQAGSDLSALRCRAEPVGEGRYALHGQKIYITWGEHDLTENILHLVLARLPGAPEGSRGISLFAAPRVLPNGQRNGLRCGGIEHKLGIHASPTCIMLFDGAEAELVGEPGRGLNAMFAMMNAARLAVGVQGVGQGARALALAEAYAAQRSQNGRMIAQHPDVARMLAEMRATTLAGRLLALEAAAALDRHHLLGEESGATRLALLTPIVKAWCTDRGVENASLGIQVHGGMGFVEDSGAAQVLRDARIAPIYEGTNGIQAIDLLVRKLARDEGAAMRGLLAEVAASDPRLAEPTARLSQATDHMLALQAQDPDTAQSLAAAYLDACGWLLGGWMLARAAAASPTHAPLAGFYLARLLPRAEARCREIQGGAAVPAPMVH</sequence>
<reference evidence="9" key="1">
    <citation type="journal article" date="2019" name="Int. J. Syst. Evol. Microbiol.">
        <title>The Global Catalogue of Microorganisms (GCM) 10K type strain sequencing project: providing services to taxonomists for standard genome sequencing and annotation.</title>
        <authorList>
            <consortium name="The Broad Institute Genomics Platform"/>
            <consortium name="The Broad Institute Genome Sequencing Center for Infectious Disease"/>
            <person name="Wu L."/>
            <person name="Ma J."/>
        </authorList>
    </citation>
    <scope>NUCLEOTIDE SEQUENCE [LARGE SCALE GENOMIC DNA]</scope>
    <source>
        <strain evidence="9">CGMCC 1.16855</strain>
    </source>
</reference>
<dbReference type="InterPro" id="IPR013786">
    <property type="entry name" value="AcylCoA_DH/ox_N"/>
</dbReference>
<keyword evidence="9" id="KW-1185">Reference proteome</keyword>
<dbReference type="EMBL" id="JBHRSB010000001">
    <property type="protein sequence ID" value="MFC2998548.1"/>
    <property type="molecule type" value="Genomic_DNA"/>
</dbReference>
<organism evidence="8 9">
    <name type="scientific">Falsiroseomonas tokyonensis</name>
    <dbReference type="NCBI Taxonomy" id="430521"/>
    <lineage>
        <taxon>Bacteria</taxon>
        <taxon>Pseudomonadati</taxon>
        <taxon>Pseudomonadota</taxon>
        <taxon>Alphaproteobacteria</taxon>
        <taxon>Acetobacterales</taxon>
        <taxon>Roseomonadaceae</taxon>
        <taxon>Falsiroseomonas</taxon>
    </lineage>
</organism>
<dbReference type="InterPro" id="IPR006089">
    <property type="entry name" value="Acyl-CoA_DH_CS"/>
</dbReference>
<dbReference type="PANTHER" id="PTHR42803">
    <property type="entry name" value="ACYL-COA DEHYDROGENASE"/>
    <property type="match status" value="1"/>
</dbReference>
<dbReference type="PANTHER" id="PTHR42803:SF1">
    <property type="entry name" value="BROAD-SPECIFICITY LINEAR ACYL-COA DEHYDROGENASE FADE5"/>
    <property type="match status" value="1"/>
</dbReference>
<evidence type="ECO:0000259" key="5">
    <source>
        <dbReference type="Pfam" id="PF02770"/>
    </source>
</evidence>
<dbReference type="Pfam" id="PF00441">
    <property type="entry name" value="Acyl-CoA_dh_1"/>
    <property type="match status" value="1"/>
</dbReference>
<dbReference type="InterPro" id="IPR006091">
    <property type="entry name" value="Acyl-CoA_Oxase/DH_mid-dom"/>
</dbReference>
<keyword evidence="2" id="KW-0285">Flavoprotein</keyword>
<gene>
    <name evidence="8" type="ORF">ACFOD3_01510</name>
</gene>
<name>A0ABV7BPU7_9PROT</name>
<dbReference type="PROSITE" id="PS00072">
    <property type="entry name" value="ACYL_COA_DH_1"/>
    <property type="match status" value="1"/>
</dbReference>
<dbReference type="GO" id="GO:0016491">
    <property type="term" value="F:oxidoreductase activity"/>
    <property type="evidence" value="ECO:0007669"/>
    <property type="project" value="UniProtKB-KW"/>
</dbReference>
<evidence type="ECO:0000259" key="7">
    <source>
        <dbReference type="Pfam" id="PF12806"/>
    </source>
</evidence>
<comment type="caution">
    <text evidence="8">The sequence shown here is derived from an EMBL/GenBank/DDBJ whole genome shotgun (WGS) entry which is preliminary data.</text>
</comment>
<dbReference type="Proteomes" id="UP001595420">
    <property type="component" value="Unassembled WGS sequence"/>
</dbReference>
<comment type="cofactor">
    <cofactor evidence="1">
        <name>FAD</name>
        <dbReference type="ChEBI" id="CHEBI:57692"/>
    </cofactor>
</comment>
<evidence type="ECO:0000256" key="2">
    <source>
        <dbReference type="ARBA" id="ARBA00022630"/>
    </source>
</evidence>
<evidence type="ECO:0000256" key="3">
    <source>
        <dbReference type="ARBA" id="ARBA00023002"/>
    </source>
</evidence>
<feature type="domain" description="Acyl-CoA dehydrogenase/oxidase N-terminal" evidence="6">
    <location>
        <begin position="34"/>
        <end position="151"/>
    </location>
</feature>
<proteinExistence type="predicted"/>
<dbReference type="InterPro" id="IPR052166">
    <property type="entry name" value="Diverse_Acyl-CoA_DH"/>
</dbReference>
<evidence type="ECO:0000259" key="4">
    <source>
        <dbReference type="Pfam" id="PF00441"/>
    </source>
</evidence>
<evidence type="ECO:0000313" key="9">
    <source>
        <dbReference type="Proteomes" id="UP001595420"/>
    </source>
</evidence>
<dbReference type="Pfam" id="PF02770">
    <property type="entry name" value="Acyl-CoA_dh_M"/>
    <property type="match status" value="1"/>
</dbReference>
<feature type="domain" description="Acyl-CoA oxidase/dehydrogenase middle" evidence="5">
    <location>
        <begin position="157"/>
        <end position="260"/>
    </location>
</feature>
<dbReference type="InterPro" id="IPR025878">
    <property type="entry name" value="Acyl-CoA_dh-like_C_dom"/>
</dbReference>
<evidence type="ECO:0000259" key="6">
    <source>
        <dbReference type="Pfam" id="PF02771"/>
    </source>
</evidence>
<dbReference type="RefSeq" id="WP_216833944.1">
    <property type="nucleotide sequence ID" value="NZ_JAFNJS010000001.1"/>
</dbReference>